<organism evidence="3 4">
    <name type="scientific">Campylobacter cuniculorum DSM 23162 = LMG 24588</name>
    <dbReference type="NCBI Taxonomy" id="1121267"/>
    <lineage>
        <taxon>Bacteria</taxon>
        <taxon>Pseudomonadati</taxon>
        <taxon>Campylobacterota</taxon>
        <taxon>Epsilonproteobacteria</taxon>
        <taxon>Campylobacterales</taxon>
        <taxon>Campylobacteraceae</taxon>
        <taxon>Campylobacter</taxon>
    </lineage>
</organism>
<evidence type="ECO:0000313" key="4">
    <source>
        <dbReference type="Proteomes" id="UP000192902"/>
    </source>
</evidence>
<name>A0A1W6BVF0_9BACT</name>
<dbReference type="SUPFAM" id="SSF52833">
    <property type="entry name" value="Thioredoxin-like"/>
    <property type="match status" value="1"/>
</dbReference>
<proteinExistence type="predicted"/>
<keyword evidence="1" id="KW-0676">Redox-active center</keyword>
<dbReference type="Gene3D" id="3.40.30.10">
    <property type="entry name" value="Glutaredoxin"/>
    <property type="match status" value="1"/>
</dbReference>
<dbReference type="InterPro" id="IPR050553">
    <property type="entry name" value="Thioredoxin_ResA/DsbE_sf"/>
</dbReference>
<dbReference type="CDD" id="cd02966">
    <property type="entry name" value="TlpA_like_family"/>
    <property type="match status" value="1"/>
</dbReference>
<dbReference type="Proteomes" id="UP000192902">
    <property type="component" value="Chromosome"/>
</dbReference>
<reference evidence="3 4" key="1">
    <citation type="submission" date="2017-04" db="EMBL/GenBank/DDBJ databases">
        <title>Complete genome sequence of the Campylobacter cuniculorum type strain LMG24588.</title>
        <authorList>
            <person name="Miller W.G."/>
            <person name="Yee E."/>
            <person name="Revez J."/>
            <person name="Bono J.L."/>
            <person name="Rossi M."/>
        </authorList>
    </citation>
    <scope>NUCLEOTIDE SEQUENCE [LARGE SCALE GENOMIC DNA]</scope>
    <source>
        <strain evidence="3 4">LMG 24588</strain>
    </source>
</reference>
<dbReference type="PANTHER" id="PTHR42852:SF13">
    <property type="entry name" value="PROTEIN DIPZ"/>
    <property type="match status" value="1"/>
</dbReference>
<dbReference type="PANTHER" id="PTHR42852">
    <property type="entry name" value="THIOL:DISULFIDE INTERCHANGE PROTEIN DSBE"/>
    <property type="match status" value="1"/>
</dbReference>
<dbReference type="InterPro" id="IPR013766">
    <property type="entry name" value="Thioredoxin_domain"/>
</dbReference>
<dbReference type="GO" id="GO:0016209">
    <property type="term" value="F:antioxidant activity"/>
    <property type="evidence" value="ECO:0007669"/>
    <property type="project" value="InterPro"/>
</dbReference>
<dbReference type="InterPro" id="IPR036249">
    <property type="entry name" value="Thioredoxin-like_sf"/>
</dbReference>
<dbReference type="EMBL" id="CP020867">
    <property type="protein sequence ID" value="ARJ56041.1"/>
    <property type="molecule type" value="Genomic_DNA"/>
</dbReference>
<evidence type="ECO:0000313" key="3">
    <source>
        <dbReference type="EMBL" id="ARJ56041.1"/>
    </source>
</evidence>
<dbReference type="PROSITE" id="PS00194">
    <property type="entry name" value="THIOREDOXIN_1"/>
    <property type="match status" value="1"/>
</dbReference>
<dbReference type="eggNOG" id="COG0526">
    <property type="taxonomic scope" value="Bacteria"/>
</dbReference>
<dbReference type="GO" id="GO:0016491">
    <property type="term" value="F:oxidoreductase activity"/>
    <property type="evidence" value="ECO:0007669"/>
    <property type="project" value="InterPro"/>
</dbReference>
<dbReference type="InterPro" id="IPR017937">
    <property type="entry name" value="Thioredoxin_CS"/>
</dbReference>
<sequence>MKTILFFFIFLMLNACTISEDKGKIGSQASEILAKDLEGKSVKLSDSKEELKILVFFQNGCASCLKELPMLDEFIEKHPKKIAVYAINSVDNAEVIKVLSEQFEFKNIKVLKDELAMTSQKYGIFATPTTIIIKNNEIKDRILGEKSWEHLESKFMPLL</sequence>
<evidence type="ECO:0000256" key="1">
    <source>
        <dbReference type="ARBA" id="ARBA00023284"/>
    </source>
</evidence>
<feature type="domain" description="Thioredoxin" evidence="2">
    <location>
        <begin position="23"/>
        <end position="159"/>
    </location>
</feature>
<dbReference type="STRING" id="1121267.CCUN_0389"/>
<dbReference type="PROSITE" id="PS51352">
    <property type="entry name" value="THIOREDOXIN_2"/>
    <property type="match status" value="1"/>
</dbReference>
<dbReference type="AlphaFoldDB" id="A0A1W6BVF0"/>
<evidence type="ECO:0000259" key="2">
    <source>
        <dbReference type="PROSITE" id="PS51352"/>
    </source>
</evidence>
<protein>
    <submittedName>
        <fullName evidence="3">Protein disulfide reductase, TlpA family</fullName>
    </submittedName>
</protein>
<dbReference type="RefSeq" id="WP_027305582.1">
    <property type="nucleotide sequence ID" value="NZ_CP020867.1"/>
</dbReference>
<dbReference type="KEGG" id="ccun:CCUN_0389"/>
<dbReference type="InterPro" id="IPR000866">
    <property type="entry name" value="AhpC/TSA"/>
</dbReference>
<gene>
    <name evidence="3" type="ORF">CCUN_0389</name>
</gene>
<accession>A0A1W6BVF0</accession>
<dbReference type="Pfam" id="PF00578">
    <property type="entry name" value="AhpC-TSA"/>
    <property type="match status" value="1"/>
</dbReference>